<proteinExistence type="predicted"/>
<dbReference type="AlphaFoldDB" id="A0A4Y2F7E5"/>
<evidence type="ECO:0000313" key="2">
    <source>
        <dbReference type="Proteomes" id="UP000499080"/>
    </source>
</evidence>
<accession>A0A4Y2F7E5</accession>
<keyword evidence="2" id="KW-1185">Reference proteome</keyword>
<comment type="caution">
    <text evidence="1">The sequence shown here is derived from an EMBL/GenBank/DDBJ whole genome shotgun (WGS) entry which is preliminary data.</text>
</comment>
<organism evidence="1 2">
    <name type="scientific">Araneus ventricosus</name>
    <name type="common">Orbweaver spider</name>
    <name type="synonym">Epeira ventricosa</name>
    <dbReference type="NCBI Taxonomy" id="182803"/>
    <lineage>
        <taxon>Eukaryota</taxon>
        <taxon>Metazoa</taxon>
        <taxon>Ecdysozoa</taxon>
        <taxon>Arthropoda</taxon>
        <taxon>Chelicerata</taxon>
        <taxon>Arachnida</taxon>
        <taxon>Araneae</taxon>
        <taxon>Araneomorphae</taxon>
        <taxon>Entelegynae</taxon>
        <taxon>Araneoidea</taxon>
        <taxon>Araneidae</taxon>
        <taxon>Araneus</taxon>
    </lineage>
</organism>
<gene>
    <name evidence="1" type="ORF">AVEN_176056_1</name>
</gene>
<dbReference type="EMBL" id="BGPR01000810">
    <property type="protein sequence ID" value="GBM36356.1"/>
    <property type="molecule type" value="Genomic_DNA"/>
</dbReference>
<sequence length="141" mass="15820">MRSNKFAEPLLRIYLGSPFGLSGRSVVQQLHRLFVRTHLRSLSPLSSIARGNPTCHALILDSAMQCKVYFTNGGTQQFTKLAYFRKLPALGPKANMPFWTSDKSYVVLRQLIEMLSDALGHPLYTLHCTVLHLPSVIGYSI</sequence>
<protein>
    <submittedName>
        <fullName evidence="1">Uncharacterized protein</fullName>
    </submittedName>
</protein>
<evidence type="ECO:0000313" key="1">
    <source>
        <dbReference type="EMBL" id="GBM36356.1"/>
    </source>
</evidence>
<dbReference type="Proteomes" id="UP000499080">
    <property type="component" value="Unassembled WGS sequence"/>
</dbReference>
<reference evidence="1 2" key="1">
    <citation type="journal article" date="2019" name="Sci. Rep.">
        <title>Orb-weaving spider Araneus ventricosus genome elucidates the spidroin gene catalogue.</title>
        <authorList>
            <person name="Kono N."/>
            <person name="Nakamura H."/>
            <person name="Ohtoshi R."/>
            <person name="Moran D.A.P."/>
            <person name="Shinohara A."/>
            <person name="Yoshida Y."/>
            <person name="Fujiwara M."/>
            <person name="Mori M."/>
            <person name="Tomita M."/>
            <person name="Arakawa K."/>
        </authorList>
    </citation>
    <scope>NUCLEOTIDE SEQUENCE [LARGE SCALE GENOMIC DNA]</scope>
</reference>
<name>A0A4Y2F7E5_ARAVE</name>